<dbReference type="Gene3D" id="3.90.1860.10">
    <property type="entry name" value="tRNA-splicing ligase RtcB"/>
    <property type="match status" value="1"/>
</dbReference>
<keyword evidence="2 13" id="KW-0436">Ligase</keyword>
<feature type="binding site" evidence="11">
    <location>
        <position position="476"/>
    </location>
    <ligand>
        <name>GMP</name>
        <dbReference type="ChEBI" id="CHEBI:58115"/>
    </ligand>
</feature>
<dbReference type="GO" id="GO:0046872">
    <property type="term" value="F:metal ion binding"/>
    <property type="evidence" value="ECO:0007669"/>
    <property type="project" value="UniProtKB-UniRule"/>
</dbReference>
<keyword evidence="3 12" id="KW-0479">Metal-binding</keyword>
<dbReference type="GO" id="GO:0003972">
    <property type="term" value="F:RNA ligase (ATP) activity"/>
    <property type="evidence" value="ECO:0007669"/>
    <property type="project" value="TreeGrafter"/>
</dbReference>
<dbReference type="GO" id="GO:0006396">
    <property type="term" value="P:RNA processing"/>
    <property type="evidence" value="ECO:0007669"/>
    <property type="project" value="InterPro"/>
</dbReference>
<dbReference type="FunFam" id="3.90.1860.10:FF:000001">
    <property type="entry name" value="tRNA-splicing ligase RtcB homolog"/>
    <property type="match status" value="1"/>
</dbReference>
<evidence type="ECO:0000256" key="5">
    <source>
        <dbReference type="ARBA" id="ARBA00022800"/>
    </source>
</evidence>
<dbReference type="Proteomes" id="UP000427906">
    <property type="component" value="Chromosome"/>
</dbReference>
<dbReference type="PANTHER" id="PTHR11118:SF1">
    <property type="entry name" value="RNA-SPLICING LIGASE RTCB HOMOLOG"/>
    <property type="match status" value="1"/>
</dbReference>
<feature type="binding site" evidence="11">
    <location>
        <position position="381"/>
    </location>
    <ligand>
        <name>GMP</name>
        <dbReference type="ChEBI" id="CHEBI:58115"/>
    </ligand>
</feature>
<evidence type="ECO:0000256" key="6">
    <source>
        <dbReference type="ARBA" id="ARBA00023134"/>
    </source>
</evidence>
<dbReference type="OrthoDB" id="9802323at2"/>
<comment type="cofactor">
    <cofactor evidence="12 13">
        <name>Mn(2+)</name>
        <dbReference type="ChEBI" id="CHEBI:29035"/>
    </cofactor>
    <text evidence="12 13">Binds 2 manganese ions per subunit.</text>
</comment>
<evidence type="ECO:0000256" key="9">
    <source>
        <dbReference type="ARBA" id="ARBA00049514"/>
    </source>
</evidence>
<reference evidence="14 15" key="1">
    <citation type="submission" date="2019-11" db="EMBL/GenBank/DDBJ databases">
        <title>Comparative genomics of hydrocarbon-degrading Desulfosarcina strains.</title>
        <authorList>
            <person name="Watanabe M."/>
            <person name="Kojima H."/>
            <person name="Fukui M."/>
        </authorList>
    </citation>
    <scope>NUCLEOTIDE SEQUENCE [LARGE SCALE GENOMIC DNA]</scope>
    <source>
        <strain evidence="14 15">PL12</strain>
    </source>
</reference>
<dbReference type="GO" id="GO:0042245">
    <property type="term" value="P:RNA repair"/>
    <property type="evidence" value="ECO:0007669"/>
    <property type="project" value="UniProtKB-KW"/>
</dbReference>
<keyword evidence="5" id="KW-0692">RNA repair</keyword>
<evidence type="ECO:0000256" key="11">
    <source>
        <dbReference type="PIRSR" id="PIRSR601233-2"/>
    </source>
</evidence>
<evidence type="ECO:0000256" key="13">
    <source>
        <dbReference type="RuleBase" id="RU371113"/>
    </source>
</evidence>
<feature type="binding site" evidence="11">
    <location>
        <begin position="374"/>
        <end position="377"/>
    </location>
    <ligand>
        <name>GMP</name>
        <dbReference type="ChEBI" id="CHEBI:58115"/>
    </ligand>
</feature>
<dbReference type="Pfam" id="PF01139">
    <property type="entry name" value="RtcB"/>
    <property type="match status" value="1"/>
</dbReference>
<comment type="catalytic activity">
    <reaction evidence="9">
        <text>a 3'-end 2',3'-cyclophospho-ribonucleotide-RNA + a 5'-end dephospho-ribonucleoside-RNA + GTP + H2O = a ribonucleotidyl-ribonucleotide-RNA + GMP + diphosphate + H(+)</text>
        <dbReference type="Rhea" id="RHEA:68080"/>
        <dbReference type="Rhea" id="RHEA-COMP:10464"/>
        <dbReference type="Rhea" id="RHEA-COMP:13936"/>
        <dbReference type="Rhea" id="RHEA-COMP:17355"/>
        <dbReference type="ChEBI" id="CHEBI:15377"/>
        <dbReference type="ChEBI" id="CHEBI:15378"/>
        <dbReference type="ChEBI" id="CHEBI:33019"/>
        <dbReference type="ChEBI" id="CHEBI:37565"/>
        <dbReference type="ChEBI" id="CHEBI:58115"/>
        <dbReference type="ChEBI" id="CHEBI:83064"/>
        <dbReference type="ChEBI" id="CHEBI:138284"/>
        <dbReference type="ChEBI" id="CHEBI:173118"/>
        <dbReference type="EC" id="6.5.1.8"/>
    </reaction>
</comment>
<comment type="catalytic activity">
    <reaction evidence="8">
        <text>a 3'-end 3'-phospho-ribonucleotide-RNA + a 5'-end dephospho-ribonucleoside-RNA + GTP = a ribonucleotidyl-ribonucleotide-RNA + GMP + diphosphate</text>
        <dbReference type="Rhea" id="RHEA:68076"/>
        <dbReference type="Rhea" id="RHEA-COMP:10463"/>
        <dbReference type="Rhea" id="RHEA-COMP:13936"/>
        <dbReference type="Rhea" id="RHEA-COMP:17355"/>
        <dbReference type="ChEBI" id="CHEBI:33019"/>
        <dbReference type="ChEBI" id="CHEBI:37565"/>
        <dbReference type="ChEBI" id="CHEBI:58115"/>
        <dbReference type="ChEBI" id="CHEBI:83062"/>
        <dbReference type="ChEBI" id="CHEBI:138284"/>
        <dbReference type="ChEBI" id="CHEBI:173118"/>
        <dbReference type="EC" id="6.5.1.8"/>
    </reaction>
</comment>
<evidence type="ECO:0000256" key="1">
    <source>
        <dbReference type="ARBA" id="ARBA00008071"/>
    </source>
</evidence>
<dbReference type="EMBL" id="AP021874">
    <property type="protein sequence ID" value="BBO71023.1"/>
    <property type="molecule type" value="Genomic_DNA"/>
</dbReference>
<feature type="binding site" evidence="12">
    <location>
        <position position="92"/>
    </location>
    <ligand>
        <name>Mn(2+)</name>
        <dbReference type="ChEBI" id="CHEBI:29035"/>
        <label>1</label>
    </ligand>
</feature>
<dbReference type="GO" id="GO:0170057">
    <property type="term" value="F:RNA ligase (GTP) activity"/>
    <property type="evidence" value="ECO:0007669"/>
    <property type="project" value="UniProtKB-EC"/>
</dbReference>
<dbReference type="KEGG" id="dalk:DSCA_49530"/>
<feature type="binding site" evidence="12">
    <location>
        <position position="325"/>
    </location>
    <ligand>
        <name>Mn(2+)</name>
        <dbReference type="ChEBI" id="CHEBI:29035"/>
        <label>2</label>
    </ligand>
</feature>
<dbReference type="InterPro" id="IPR001233">
    <property type="entry name" value="RtcB"/>
</dbReference>
<evidence type="ECO:0000313" key="14">
    <source>
        <dbReference type="EMBL" id="BBO71023.1"/>
    </source>
</evidence>
<feature type="binding site" evidence="11">
    <location>
        <begin position="325"/>
        <end position="326"/>
    </location>
    <ligand>
        <name>GMP</name>
        <dbReference type="ChEBI" id="CHEBI:58115"/>
    </ligand>
</feature>
<evidence type="ECO:0000256" key="4">
    <source>
        <dbReference type="ARBA" id="ARBA00022741"/>
    </source>
</evidence>
<dbReference type="EC" id="6.5.1.-" evidence="13"/>
<organism evidence="14 15">
    <name type="scientific">Desulfosarcina alkanivorans</name>
    <dbReference type="NCBI Taxonomy" id="571177"/>
    <lineage>
        <taxon>Bacteria</taxon>
        <taxon>Pseudomonadati</taxon>
        <taxon>Thermodesulfobacteriota</taxon>
        <taxon>Desulfobacteria</taxon>
        <taxon>Desulfobacterales</taxon>
        <taxon>Desulfosarcinaceae</taxon>
        <taxon>Desulfosarcina</taxon>
    </lineage>
</organism>
<keyword evidence="7 12" id="KW-0464">Manganese</keyword>
<evidence type="ECO:0000256" key="3">
    <source>
        <dbReference type="ARBA" id="ARBA00022723"/>
    </source>
</evidence>
<gene>
    <name evidence="13 14" type="primary">rtcB</name>
    <name evidence="14" type="ORF">DSCA_49530</name>
</gene>
<dbReference type="SUPFAM" id="SSF103365">
    <property type="entry name" value="Hypothetical protein PH1602"/>
    <property type="match status" value="1"/>
</dbReference>
<dbReference type="PANTHER" id="PTHR11118">
    <property type="entry name" value="RNA-SPLICING LIGASE RTCB HOMOLOG"/>
    <property type="match status" value="1"/>
</dbReference>
<comment type="similarity">
    <text evidence="1 13">Belongs to the RtcB family.</text>
</comment>
<keyword evidence="15" id="KW-1185">Reference proteome</keyword>
<comment type="subunit">
    <text evidence="13">Monomer.</text>
</comment>
<dbReference type="RefSeq" id="WP_155318918.1">
    <property type="nucleotide sequence ID" value="NZ_AP021874.1"/>
</dbReference>
<keyword evidence="6 11" id="KW-0342">GTP-binding</keyword>
<evidence type="ECO:0000256" key="10">
    <source>
        <dbReference type="PIRSR" id="PIRSR601233-1"/>
    </source>
</evidence>
<dbReference type="PROSITE" id="PS01288">
    <property type="entry name" value="UPF0027"/>
    <property type="match status" value="1"/>
</dbReference>
<protein>
    <recommendedName>
        <fullName evidence="13">tRNA-splicing ligase RtcB</fullName>
        <ecNumber evidence="13">6.5.1.-</ecNumber>
    </recommendedName>
</protein>
<feature type="active site" description="GMP-histidine intermediate" evidence="10">
    <location>
        <position position="400"/>
    </location>
</feature>
<accession>A0A5K7YS77</accession>
<keyword evidence="4 11" id="KW-0547">Nucleotide-binding</keyword>
<feature type="binding site" evidence="11">
    <location>
        <begin position="199"/>
        <end position="203"/>
    </location>
    <ligand>
        <name>GMP</name>
        <dbReference type="ChEBI" id="CHEBI:58115"/>
    </ligand>
</feature>
<sequence length="477" mass="51760">MQLKQISPYCYEIPQSGSMNVPGRVFMSERMASALSEEEALKQVANVATLPGILTAAMAMPDMHWGYGFPIGGVAAFDWDTGVISPGGVGYDINCGVRLAGTGLEKKEILPAVERLVTALFQNIPSGVGSTGSVKLSVKEEMRVLREGGRWAVRQGLGEPSDVERTEDGGCMAEADPSVISERALMRGTRQLGTLGSGNHFLEVGVVDEIFDERAARAFGLFPDQVTVLLHSGSRGLGYQVCDDSLAFMARHVRTLDIQLPDRQLACAMIRSEAGRRYFAAMACAANYAWANRQILLHRARETFQQVLGIGPRDLAMHQVYDICHNIAKREEHTVDGKKRIVCVHRKGATRAFPPGHPAVCEAYRQTGQPILIPGDMGTASYVMAGTRTAMAQSFGSTCHGAGRVLSRKAAKKRSRGRAIHRELADKGILVKWTGRSTLAEEMPEAYKDIDQVVDAVHGAGLSKKVARLRPVCVIKG</sequence>
<evidence type="ECO:0000256" key="2">
    <source>
        <dbReference type="ARBA" id="ARBA00022598"/>
    </source>
</evidence>
<evidence type="ECO:0000313" key="15">
    <source>
        <dbReference type="Proteomes" id="UP000427906"/>
    </source>
</evidence>
<name>A0A5K7YS77_9BACT</name>
<evidence type="ECO:0000256" key="8">
    <source>
        <dbReference type="ARBA" id="ARBA00047746"/>
    </source>
</evidence>
<evidence type="ECO:0000256" key="7">
    <source>
        <dbReference type="ARBA" id="ARBA00023211"/>
    </source>
</evidence>
<feature type="binding site" evidence="12">
    <location>
        <position position="231"/>
    </location>
    <ligand>
        <name>Mn(2+)</name>
        <dbReference type="ChEBI" id="CHEBI:29035"/>
        <label>2</label>
    </ligand>
</feature>
<dbReference type="GO" id="GO:0005525">
    <property type="term" value="F:GTP binding"/>
    <property type="evidence" value="ECO:0007669"/>
    <property type="project" value="UniProtKB-KW"/>
</dbReference>
<dbReference type="InterPro" id="IPR036025">
    <property type="entry name" value="RtcB-like_sf"/>
</dbReference>
<dbReference type="AlphaFoldDB" id="A0A5K7YS77"/>
<proteinExistence type="inferred from homology"/>
<evidence type="ECO:0000256" key="12">
    <source>
        <dbReference type="PIRSR" id="PIRSR601233-3"/>
    </source>
</evidence>
<feature type="binding site" evidence="12">
    <location>
        <position position="200"/>
    </location>
    <ligand>
        <name>Mn(2+)</name>
        <dbReference type="ChEBI" id="CHEBI:29035"/>
        <label>1</label>
    </ligand>
</feature>
<feature type="binding site" evidence="11">
    <location>
        <begin position="400"/>
        <end position="403"/>
    </location>
    <ligand>
        <name>GMP</name>
        <dbReference type="ChEBI" id="CHEBI:58115"/>
    </ligand>
</feature>